<accession>A0A540LLB5</accession>
<evidence type="ECO:0000313" key="3">
    <source>
        <dbReference type="Proteomes" id="UP000315295"/>
    </source>
</evidence>
<name>A0A540LLB5_MALBA</name>
<dbReference type="PANTHER" id="PTHR45005">
    <property type="match status" value="1"/>
</dbReference>
<feature type="region of interest" description="Disordered" evidence="1">
    <location>
        <begin position="71"/>
        <end position="93"/>
    </location>
</feature>
<protein>
    <submittedName>
        <fullName evidence="2">Uncharacterized protein</fullName>
    </submittedName>
</protein>
<sequence length="247" mass="27945">MRLVKLDELRQEAKFEAKANRMLMLKAYRQRMATLKERTSQTLLRKMAWEKKYKERGRAAISQKHAAAKKKGSYGLAEDTLRTGGSGHPKEVSPNELYSQSTIYIAAAHALKPNYYATIDWTNPRAASKEENVRGIVEKKIHDRFKTWRAKLYKLYYVPFENFEQRKHCDDPRNMMEVKAMLAHVGINIGSFGVGTLQSTSTQQQGCGSSHAHISTLFEGGNDKNVQCGPPVSSAMMHEDCQSENTG</sequence>
<dbReference type="PANTHER" id="PTHR45005:SF2">
    <property type="entry name" value="PROTEIN HLB1"/>
    <property type="match status" value="1"/>
</dbReference>
<gene>
    <name evidence="2" type="ORF">C1H46_027390</name>
</gene>
<dbReference type="AlphaFoldDB" id="A0A540LLB5"/>
<reference evidence="2 3" key="1">
    <citation type="journal article" date="2019" name="G3 (Bethesda)">
        <title>Sequencing of a Wild Apple (Malus baccata) Genome Unravels the Differences Between Cultivated and Wild Apple Species Regarding Disease Resistance and Cold Tolerance.</title>
        <authorList>
            <person name="Chen X."/>
        </authorList>
    </citation>
    <scope>NUCLEOTIDE SEQUENCE [LARGE SCALE GENOMIC DNA]</scope>
    <source>
        <strain evidence="3">cv. Shandingzi</strain>
        <tissue evidence="2">Leaves</tissue>
    </source>
</reference>
<organism evidence="2 3">
    <name type="scientific">Malus baccata</name>
    <name type="common">Siberian crab apple</name>
    <name type="synonym">Pyrus baccata</name>
    <dbReference type="NCBI Taxonomy" id="106549"/>
    <lineage>
        <taxon>Eukaryota</taxon>
        <taxon>Viridiplantae</taxon>
        <taxon>Streptophyta</taxon>
        <taxon>Embryophyta</taxon>
        <taxon>Tracheophyta</taxon>
        <taxon>Spermatophyta</taxon>
        <taxon>Magnoliopsida</taxon>
        <taxon>eudicotyledons</taxon>
        <taxon>Gunneridae</taxon>
        <taxon>Pentapetalae</taxon>
        <taxon>rosids</taxon>
        <taxon>fabids</taxon>
        <taxon>Rosales</taxon>
        <taxon>Rosaceae</taxon>
        <taxon>Amygdaloideae</taxon>
        <taxon>Maleae</taxon>
        <taxon>Malus</taxon>
    </lineage>
</organism>
<comment type="caution">
    <text evidence="2">The sequence shown here is derived from an EMBL/GenBank/DDBJ whole genome shotgun (WGS) entry which is preliminary data.</text>
</comment>
<dbReference type="InterPro" id="IPR053277">
    <property type="entry name" value="Endomembrane_traffic_mod"/>
</dbReference>
<dbReference type="EMBL" id="VIEB01000549">
    <property type="protein sequence ID" value="TQD87062.1"/>
    <property type="molecule type" value="Genomic_DNA"/>
</dbReference>
<dbReference type="STRING" id="106549.A0A540LLB5"/>
<dbReference type="Proteomes" id="UP000315295">
    <property type="component" value="Unassembled WGS sequence"/>
</dbReference>
<keyword evidence="3" id="KW-1185">Reference proteome</keyword>
<evidence type="ECO:0000256" key="1">
    <source>
        <dbReference type="SAM" id="MobiDB-lite"/>
    </source>
</evidence>
<evidence type="ECO:0000313" key="2">
    <source>
        <dbReference type="EMBL" id="TQD87062.1"/>
    </source>
</evidence>
<proteinExistence type="predicted"/>